<evidence type="ECO:0000256" key="13">
    <source>
        <dbReference type="SAM" id="Phobius"/>
    </source>
</evidence>
<dbReference type="InterPro" id="IPR052348">
    <property type="entry name" value="Metallopeptidase_M50B"/>
</dbReference>
<reference evidence="15" key="1">
    <citation type="submission" date="2022-09" db="EMBL/GenBank/DDBJ databases">
        <title>Culturomic study of gut microbiota in children with autism spectrum disorder.</title>
        <authorList>
            <person name="Efimov B.A."/>
            <person name="Chaplin A.V."/>
            <person name="Sokolova S.R."/>
            <person name="Pikina A.P."/>
            <person name="Korzhanova M."/>
            <person name="Belova V."/>
            <person name="Korostin D."/>
        </authorList>
    </citation>
    <scope>NUCLEOTIDE SEQUENCE</scope>
    <source>
        <strain evidence="15">ASD5510</strain>
    </source>
</reference>
<comment type="subcellular location">
    <subcellularLocation>
        <location evidence="2">Cell membrane</location>
        <topology evidence="2">Multi-pass membrane protein</topology>
    </subcellularLocation>
</comment>
<accession>A0A9J6QLL7</accession>
<dbReference type="GO" id="GO:0006508">
    <property type="term" value="P:proteolysis"/>
    <property type="evidence" value="ECO:0007669"/>
    <property type="project" value="UniProtKB-KW"/>
</dbReference>
<dbReference type="PANTHER" id="PTHR35864:SF1">
    <property type="entry name" value="ZINC METALLOPROTEASE YWHC-RELATED"/>
    <property type="match status" value="1"/>
</dbReference>
<evidence type="ECO:0000256" key="1">
    <source>
        <dbReference type="ARBA" id="ARBA00001947"/>
    </source>
</evidence>
<comment type="cofactor">
    <cofactor evidence="1">
        <name>Zn(2+)</name>
        <dbReference type="ChEBI" id="CHEBI:29105"/>
    </cofactor>
</comment>
<keyword evidence="5 15" id="KW-0645">Protease</keyword>
<evidence type="ECO:0000313" key="15">
    <source>
        <dbReference type="EMBL" id="MCU7376797.1"/>
    </source>
</evidence>
<evidence type="ECO:0000313" key="17">
    <source>
        <dbReference type="Proteomes" id="UP001065549"/>
    </source>
</evidence>
<keyword evidence="7" id="KW-0479">Metal-binding</keyword>
<dbReference type="EMBL" id="JAOSHN010000001">
    <property type="protein sequence ID" value="MCU7376797.1"/>
    <property type="molecule type" value="Genomic_DNA"/>
</dbReference>
<dbReference type="Proteomes" id="UP001065549">
    <property type="component" value="Unassembled WGS sequence"/>
</dbReference>
<name>A0A9J6QLL7_9FIRM</name>
<keyword evidence="4" id="KW-1003">Cell membrane</keyword>
<dbReference type="RefSeq" id="WP_148396097.1">
    <property type="nucleotide sequence ID" value="NZ_JAJAGH010000005.1"/>
</dbReference>
<evidence type="ECO:0000313" key="16">
    <source>
        <dbReference type="EMBL" id="MCU7379346.1"/>
    </source>
</evidence>
<keyword evidence="17" id="KW-1185">Reference proteome</keyword>
<comment type="similarity">
    <text evidence="3">Belongs to the peptidase M50B family.</text>
</comment>
<dbReference type="Pfam" id="PF02163">
    <property type="entry name" value="Peptidase_M50"/>
    <property type="match status" value="1"/>
</dbReference>
<dbReference type="InterPro" id="IPR008915">
    <property type="entry name" value="Peptidase_M50"/>
</dbReference>
<evidence type="ECO:0000256" key="5">
    <source>
        <dbReference type="ARBA" id="ARBA00022670"/>
    </source>
</evidence>
<keyword evidence="9" id="KW-0862">Zinc</keyword>
<keyword evidence="11" id="KW-0482">Metalloprotease</keyword>
<dbReference type="GO" id="GO:0008237">
    <property type="term" value="F:metallopeptidase activity"/>
    <property type="evidence" value="ECO:0007669"/>
    <property type="project" value="UniProtKB-KW"/>
</dbReference>
<gene>
    <name evidence="15" type="ORF">OBO34_00325</name>
    <name evidence="16" type="ORF">OBO34_13420</name>
</gene>
<feature type="domain" description="Peptidase M50" evidence="14">
    <location>
        <begin position="41"/>
        <end position="211"/>
    </location>
</feature>
<evidence type="ECO:0000256" key="7">
    <source>
        <dbReference type="ARBA" id="ARBA00022723"/>
    </source>
</evidence>
<evidence type="ECO:0000256" key="4">
    <source>
        <dbReference type="ARBA" id="ARBA00022475"/>
    </source>
</evidence>
<dbReference type="PANTHER" id="PTHR35864">
    <property type="entry name" value="ZINC METALLOPROTEASE MJ0611-RELATED"/>
    <property type="match status" value="1"/>
</dbReference>
<protein>
    <submittedName>
        <fullName evidence="15">Site-2 protease family protein</fullName>
    </submittedName>
</protein>
<dbReference type="InterPro" id="IPR044537">
    <property type="entry name" value="Rip2-like"/>
</dbReference>
<keyword evidence="12 13" id="KW-0472">Membrane</keyword>
<evidence type="ECO:0000256" key="9">
    <source>
        <dbReference type="ARBA" id="ARBA00022833"/>
    </source>
</evidence>
<evidence type="ECO:0000256" key="11">
    <source>
        <dbReference type="ARBA" id="ARBA00023049"/>
    </source>
</evidence>
<evidence type="ECO:0000256" key="10">
    <source>
        <dbReference type="ARBA" id="ARBA00022989"/>
    </source>
</evidence>
<dbReference type="AlphaFoldDB" id="A0A9J6QLL7"/>
<feature type="transmembrane region" description="Helical" evidence="13">
    <location>
        <begin position="34"/>
        <end position="58"/>
    </location>
</feature>
<evidence type="ECO:0000256" key="6">
    <source>
        <dbReference type="ARBA" id="ARBA00022692"/>
    </source>
</evidence>
<evidence type="ECO:0000256" key="3">
    <source>
        <dbReference type="ARBA" id="ARBA00007931"/>
    </source>
</evidence>
<dbReference type="GO" id="GO:0005886">
    <property type="term" value="C:plasma membrane"/>
    <property type="evidence" value="ECO:0007669"/>
    <property type="project" value="UniProtKB-SubCell"/>
</dbReference>
<evidence type="ECO:0000259" key="14">
    <source>
        <dbReference type="Pfam" id="PF02163"/>
    </source>
</evidence>
<keyword evidence="10 13" id="KW-1133">Transmembrane helix</keyword>
<feature type="transmembrane region" description="Helical" evidence="13">
    <location>
        <begin position="196"/>
        <end position="221"/>
    </location>
</feature>
<organism evidence="15 17">
    <name type="scientific">Hominibacterium faecale</name>
    <dbReference type="NCBI Taxonomy" id="2839743"/>
    <lineage>
        <taxon>Bacteria</taxon>
        <taxon>Bacillati</taxon>
        <taxon>Bacillota</taxon>
        <taxon>Clostridia</taxon>
        <taxon>Peptostreptococcales</taxon>
        <taxon>Anaerovoracaceae</taxon>
        <taxon>Hominibacterium</taxon>
    </lineage>
</organism>
<evidence type="ECO:0000256" key="12">
    <source>
        <dbReference type="ARBA" id="ARBA00023136"/>
    </source>
</evidence>
<dbReference type="EMBL" id="JAOSHN010000005">
    <property type="protein sequence ID" value="MCU7379346.1"/>
    <property type="molecule type" value="Genomic_DNA"/>
</dbReference>
<dbReference type="CDD" id="cd06158">
    <property type="entry name" value="S2P-M50_like_1"/>
    <property type="match status" value="1"/>
</dbReference>
<sequence>MRRRIVDPVFLIFLALMVFSSLRRFSSPMEWLMHTILIIPGVIVGISFHEFAHGWVAYKLGDPTPKYQGRVTINPAAHVDPIGLAALMFAGWGWGVPVEINPNNFKKRRRDELLVSLAGVVMNLIVAIVFGFIMKLVLMVAGQGFMLGGFGEALWTILLYVVQINLVLMIFNLIPVPPLDGFSIISEIFNIKHTQLYYTIYNNGFFILMFLVLFNITGIILNPGVNFFMNLIWNYIIF</sequence>
<evidence type="ECO:0000256" key="8">
    <source>
        <dbReference type="ARBA" id="ARBA00022801"/>
    </source>
</evidence>
<comment type="caution">
    <text evidence="15">The sequence shown here is derived from an EMBL/GenBank/DDBJ whole genome shotgun (WGS) entry which is preliminary data.</text>
</comment>
<feature type="transmembrane region" description="Helical" evidence="13">
    <location>
        <begin position="153"/>
        <end position="175"/>
    </location>
</feature>
<evidence type="ECO:0000256" key="2">
    <source>
        <dbReference type="ARBA" id="ARBA00004651"/>
    </source>
</evidence>
<keyword evidence="8" id="KW-0378">Hydrolase</keyword>
<dbReference type="GO" id="GO:0046872">
    <property type="term" value="F:metal ion binding"/>
    <property type="evidence" value="ECO:0007669"/>
    <property type="project" value="UniProtKB-KW"/>
</dbReference>
<feature type="transmembrane region" description="Helical" evidence="13">
    <location>
        <begin position="113"/>
        <end position="133"/>
    </location>
</feature>
<keyword evidence="6 13" id="KW-0812">Transmembrane</keyword>
<proteinExistence type="inferred from homology"/>